<name>A0ABV1IDC6_9ACTN</name>
<dbReference type="RefSeq" id="WP_349181248.1">
    <property type="nucleotide sequence ID" value="NZ_JBBNGS010000001.1"/>
</dbReference>
<proteinExistence type="inferred from homology"/>
<comment type="caution">
    <text evidence="8">The sequence shown here is derived from an EMBL/GenBank/DDBJ whole genome shotgun (WGS) entry which is preliminary data.</text>
</comment>
<feature type="coiled-coil region" evidence="6">
    <location>
        <begin position="355"/>
        <end position="382"/>
    </location>
</feature>
<evidence type="ECO:0000256" key="4">
    <source>
        <dbReference type="ARBA" id="ARBA00023125"/>
    </source>
</evidence>
<dbReference type="InterPro" id="IPR004839">
    <property type="entry name" value="Aminotransferase_I/II_large"/>
</dbReference>
<dbReference type="PROSITE" id="PS50949">
    <property type="entry name" value="HTH_GNTR"/>
    <property type="match status" value="1"/>
</dbReference>
<protein>
    <submittedName>
        <fullName evidence="8">PLP-dependent aminotransferase family protein</fullName>
    </submittedName>
</protein>
<dbReference type="InterPro" id="IPR015424">
    <property type="entry name" value="PyrdxlP-dep_Trfase"/>
</dbReference>
<dbReference type="PANTHER" id="PTHR46577">
    <property type="entry name" value="HTH-TYPE TRANSCRIPTIONAL REGULATORY PROTEIN GABR"/>
    <property type="match status" value="1"/>
</dbReference>
<keyword evidence="4" id="KW-0238">DNA-binding</keyword>
<evidence type="ECO:0000259" key="7">
    <source>
        <dbReference type="PROSITE" id="PS50949"/>
    </source>
</evidence>
<accession>A0ABV1IDC6</accession>
<comment type="similarity">
    <text evidence="1">In the C-terminal section; belongs to the class-I pyridoxal-phosphate-dependent aminotransferase family.</text>
</comment>
<dbReference type="CDD" id="cd07377">
    <property type="entry name" value="WHTH_GntR"/>
    <property type="match status" value="1"/>
</dbReference>
<dbReference type="Gene3D" id="1.10.10.10">
    <property type="entry name" value="Winged helix-like DNA-binding domain superfamily/Winged helix DNA-binding domain"/>
    <property type="match status" value="1"/>
</dbReference>
<keyword evidence="6" id="KW-0175">Coiled coil</keyword>
<keyword evidence="8" id="KW-0032">Aminotransferase</keyword>
<dbReference type="CDD" id="cd00609">
    <property type="entry name" value="AAT_like"/>
    <property type="match status" value="1"/>
</dbReference>
<evidence type="ECO:0000256" key="5">
    <source>
        <dbReference type="ARBA" id="ARBA00023163"/>
    </source>
</evidence>
<dbReference type="InterPro" id="IPR036388">
    <property type="entry name" value="WH-like_DNA-bd_sf"/>
</dbReference>
<evidence type="ECO:0000256" key="3">
    <source>
        <dbReference type="ARBA" id="ARBA00023015"/>
    </source>
</evidence>
<keyword evidence="5" id="KW-0804">Transcription</keyword>
<dbReference type="Pfam" id="PF00155">
    <property type="entry name" value="Aminotran_1_2"/>
    <property type="match status" value="1"/>
</dbReference>
<dbReference type="SUPFAM" id="SSF53383">
    <property type="entry name" value="PLP-dependent transferases"/>
    <property type="match status" value="1"/>
</dbReference>
<keyword evidence="3" id="KW-0805">Transcription regulation</keyword>
<keyword evidence="2" id="KW-0663">Pyridoxal phosphate</keyword>
<dbReference type="Pfam" id="PF00392">
    <property type="entry name" value="GntR"/>
    <property type="match status" value="1"/>
</dbReference>
<reference evidence="8 9" key="1">
    <citation type="submission" date="2024-04" db="EMBL/GenBank/DDBJ databases">
        <title>Human intestinal bacterial collection.</title>
        <authorList>
            <person name="Pauvert C."/>
            <person name="Hitch T.C.A."/>
            <person name="Clavel T."/>
        </authorList>
    </citation>
    <scope>NUCLEOTIDE SEQUENCE [LARGE SCALE GENOMIC DNA]</scope>
    <source>
        <strain evidence="8 9">CLA-AA-H197</strain>
    </source>
</reference>
<dbReference type="InterPro" id="IPR015421">
    <property type="entry name" value="PyrdxlP-dep_Trfase_major"/>
</dbReference>
<evidence type="ECO:0000256" key="2">
    <source>
        <dbReference type="ARBA" id="ARBA00022898"/>
    </source>
</evidence>
<evidence type="ECO:0000313" key="8">
    <source>
        <dbReference type="EMBL" id="MEQ2636900.1"/>
    </source>
</evidence>
<dbReference type="Proteomes" id="UP001478817">
    <property type="component" value="Unassembled WGS sequence"/>
</dbReference>
<evidence type="ECO:0000313" key="9">
    <source>
        <dbReference type="Proteomes" id="UP001478817"/>
    </source>
</evidence>
<keyword evidence="8" id="KW-0808">Transferase</keyword>
<feature type="domain" description="HTH gntR-type" evidence="7">
    <location>
        <begin position="12"/>
        <end position="80"/>
    </location>
</feature>
<dbReference type="EMBL" id="JBBNGS010000001">
    <property type="protein sequence ID" value="MEQ2636900.1"/>
    <property type="molecule type" value="Genomic_DNA"/>
</dbReference>
<dbReference type="InterPro" id="IPR036390">
    <property type="entry name" value="WH_DNA-bd_sf"/>
</dbReference>
<evidence type="ECO:0000256" key="6">
    <source>
        <dbReference type="SAM" id="Coils"/>
    </source>
</evidence>
<sequence length="470" mass="51153">MLDYNLAEKGELSLYEYLYRRIRDDIAAGVLEAGDRLPSKRSLAQHLGVSLVTVEGAYAQLVAEGYVRSRPRSGYFVNALPGLPLRTALVRKASAAQRSEALALAEAAPAASGESRELARLWSRALRDALAGESESELFLPAPPQGLPRLRAAISDHLRQTRGMEVNPSRIVVGAGAQVLDNMIVQLLGHDLTYGVEDPGYLRLTRLYRASGAQVAHIGLDDEGVRMDELAASRPDVMHLMPSHQFPTGRVTSIARRYELLGWACAEAGSRWIIEDDYDCEFRLAGRPVPALASIDATGSVIYTNTLSKGLGAALRLAYMVLPGPLMERYGTELGFYSTTVSSVQQVALARLLESGAYERHVARMRKRYRELRDEFAEVLAESGLTDRVRMEEADSGLHFVLAVETPLSEEELVARVAGPGLSPMPLSSCAYLPKNRTAPDGLARLVVQYGSLDSEAISAFGAELSRALA</sequence>
<gene>
    <name evidence="8" type="ORF">AAAT05_00825</name>
</gene>
<dbReference type="PANTHER" id="PTHR46577:SF1">
    <property type="entry name" value="HTH-TYPE TRANSCRIPTIONAL REGULATORY PROTEIN GABR"/>
    <property type="match status" value="1"/>
</dbReference>
<dbReference type="InterPro" id="IPR000524">
    <property type="entry name" value="Tscrpt_reg_HTH_GntR"/>
</dbReference>
<organism evidence="8 9">
    <name type="scientific">Paratractidigestivibacter faecalis</name>
    <dbReference type="NCBI Taxonomy" id="2292441"/>
    <lineage>
        <taxon>Bacteria</taxon>
        <taxon>Bacillati</taxon>
        <taxon>Actinomycetota</taxon>
        <taxon>Coriobacteriia</taxon>
        <taxon>Coriobacteriales</taxon>
        <taxon>Atopobiaceae</taxon>
        <taxon>Paratractidigestivibacter</taxon>
    </lineage>
</organism>
<dbReference type="SUPFAM" id="SSF46785">
    <property type="entry name" value="Winged helix' DNA-binding domain"/>
    <property type="match status" value="1"/>
</dbReference>
<dbReference type="InterPro" id="IPR051446">
    <property type="entry name" value="HTH_trans_reg/aminotransferase"/>
</dbReference>
<dbReference type="GO" id="GO:0008483">
    <property type="term" value="F:transaminase activity"/>
    <property type="evidence" value="ECO:0007669"/>
    <property type="project" value="UniProtKB-KW"/>
</dbReference>
<keyword evidence="9" id="KW-1185">Reference proteome</keyword>
<dbReference type="Gene3D" id="3.40.640.10">
    <property type="entry name" value="Type I PLP-dependent aspartate aminotransferase-like (Major domain)"/>
    <property type="match status" value="1"/>
</dbReference>
<evidence type="ECO:0000256" key="1">
    <source>
        <dbReference type="ARBA" id="ARBA00005384"/>
    </source>
</evidence>
<dbReference type="SMART" id="SM00345">
    <property type="entry name" value="HTH_GNTR"/>
    <property type="match status" value="1"/>
</dbReference>